<reference evidence="2" key="1">
    <citation type="submission" date="2016-10" db="EMBL/GenBank/DDBJ databases">
        <authorList>
            <person name="Varghese N."/>
            <person name="Submissions S."/>
        </authorList>
    </citation>
    <scope>NUCLEOTIDE SEQUENCE [LARGE SCALE GENOMIC DNA]</scope>
    <source>
        <strain evidence="2">IBRC-M 10761</strain>
    </source>
</reference>
<organism evidence="1 2">
    <name type="scientific">Cyclobacterium xiamenense</name>
    <dbReference type="NCBI Taxonomy" id="1297121"/>
    <lineage>
        <taxon>Bacteria</taxon>
        <taxon>Pseudomonadati</taxon>
        <taxon>Bacteroidota</taxon>
        <taxon>Cytophagia</taxon>
        <taxon>Cytophagales</taxon>
        <taxon>Cyclobacteriaceae</taxon>
        <taxon>Cyclobacterium</taxon>
    </lineage>
</organism>
<dbReference type="EMBL" id="FNZH01000002">
    <property type="protein sequence ID" value="SEJ03081.1"/>
    <property type="molecule type" value="Genomic_DNA"/>
</dbReference>
<keyword evidence="2" id="KW-1185">Reference proteome</keyword>
<name>A0A1H6VET0_9BACT</name>
<dbReference type="Pfam" id="PF09837">
    <property type="entry name" value="DUF2064"/>
    <property type="match status" value="1"/>
</dbReference>
<protein>
    <recommendedName>
        <fullName evidence="3">Glycosyltransferase</fullName>
    </recommendedName>
</protein>
<accession>A0A1H6VET0</accession>
<evidence type="ECO:0000313" key="2">
    <source>
        <dbReference type="Proteomes" id="UP000199403"/>
    </source>
</evidence>
<dbReference type="PANTHER" id="PTHR36529:SF1">
    <property type="entry name" value="GLYCOSYLTRANSFERASE"/>
    <property type="match status" value="1"/>
</dbReference>
<dbReference type="InterPro" id="IPR029044">
    <property type="entry name" value="Nucleotide-diphossugar_trans"/>
</dbReference>
<dbReference type="RefSeq" id="WP_177179574.1">
    <property type="nucleotide sequence ID" value="NZ_FNZH01000002.1"/>
</dbReference>
<dbReference type="AlphaFoldDB" id="A0A1H6VET0"/>
<dbReference type="STRING" id="1416801.SAMN05192553_10232"/>
<dbReference type="Gene3D" id="3.90.550.10">
    <property type="entry name" value="Spore Coat Polysaccharide Biosynthesis Protein SpsA, Chain A"/>
    <property type="match status" value="1"/>
</dbReference>
<dbReference type="PANTHER" id="PTHR36529">
    <property type="entry name" value="SLL1095 PROTEIN"/>
    <property type="match status" value="1"/>
</dbReference>
<sequence>MKKAIIVFQKYPKAGTVKTRLAKTIGADKAARLYAFLVRHTHQQLAGLDAAIFVFYKGPFSPEDYPGKRYRFQPQDSGDLGTKMKISFQQVFSMGFEQALIIGTDCFELQTRHMTEAFDSLQDKDLVLGPAEDGGYYLLGLRKPADRLFEDISWSTSAVLHQTLERAETEGLSVAFLEKLRDVDRYEDLGELKQLLPEL</sequence>
<evidence type="ECO:0008006" key="3">
    <source>
        <dbReference type="Google" id="ProtNLM"/>
    </source>
</evidence>
<dbReference type="InterPro" id="IPR018641">
    <property type="entry name" value="Trfase_1_rSAM/seldom-assoc"/>
</dbReference>
<proteinExistence type="predicted"/>
<dbReference type="Proteomes" id="UP000199403">
    <property type="component" value="Unassembled WGS sequence"/>
</dbReference>
<dbReference type="SUPFAM" id="SSF53448">
    <property type="entry name" value="Nucleotide-diphospho-sugar transferases"/>
    <property type="match status" value="1"/>
</dbReference>
<evidence type="ECO:0000313" key="1">
    <source>
        <dbReference type="EMBL" id="SEJ03081.1"/>
    </source>
</evidence>
<dbReference type="NCBIfam" id="TIGR04282">
    <property type="entry name" value="glyco_like_cofC"/>
    <property type="match status" value="1"/>
</dbReference>
<gene>
    <name evidence="1" type="ORF">SAMN05192553_10232</name>
</gene>